<dbReference type="InterPro" id="IPR010099">
    <property type="entry name" value="SDR39U1"/>
</dbReference>
<keyword evidence="5" id="KW-1185">Reference proteome</keyword>
<dbReference type="SUPFAM" id="SSF51735">
    <property type="entry name" value="NAD(P)-binding Rossmann-fold domains"/>
    <property type="match status" value="1"/>
</dbReference>
<gene>
    <name evidence="4" type="ORF">SAMN04488543_0936</name>
</gene>
<name>A0A1H1NVJ4_9ACTN</name>
<evidence type="ECO:0000313" key="5">
    <source>
        <dbReference type="Proteomes" id="UP000199092"/>
    </source>
</evidence>
<organism evidence="4 5">
    <name type="scientific">Friedmanniella luteola</name>
    <dbReference type="NCBI Taxonomy" id="546871"/>
    <lineage>
        <taxon>Bacteria</taxon>
        <taxon>Bacillati</taxon>
        <taxon>Actinomycetota</taxon>
        <taxon>Actinomycetes</taxon>
        <taxon>Propionibacteriales</taxon>
        <taxon>Nocardioidaceae</taxon>
        <taxon>Friedmanniella</taxon>
    </lineage>
</organism>
<feature type="domain" description="NAD-dependent epimerase/dehydratase" evidence="2">
    <location>
        <begin position="5"/>
        <end position="224"/>
    </location>
</feature>
<dbReference type="PANTHER" id="PTHR11092:SF0">
    <property type="entry name" value="EPIMERASE FAMILY PROTEIN SDR39U1"/>
    <property type="match status" value="1"/>
</dbReference>
<protein>
    <recommendedName>
        <fullName evidence="6">TIGR01777 family protein</fullName>
    </recommendedName>
</protein>
<dbReference type="NCBIfam" id="TIGR01777">
    <property type="entry name" value="yfcH"/>
    <property type="match status" value="1"/>
</dbReference>
<reference evidence="4 5" key="1">
    <citation type="submission" date="2016-10" db="EMBL/GenBank/DDBJ databases">
        <authorList>
            <person name="de Groot N.N."/>
        </authorList>
    </citation>
    <scope>NUCLEOTIDE SEQUENCE [LARGE SCALE GENOMIC DNA]</scope>
    <source>
        <strain evidence="4 5">DSM 21741</strain>
    </source>
</reference>
<proteinExistence type="inferred from homology"/>
<evidence type="ECO:0000313" key="4">
    <source>
        <dbReference type="EMBL" id="SDS02389.1"/>
    </source>
</evidence>
<evidence type="ECO:0000256" key="1">
    <source>
        <dbReference type="ARBA" id="ARBA00009353"/>
    </source>
</evidence>
<dbReference type="InterPro" id="IPR013549">
    <property type="entry name" value="DUF1731"/>
</dbReference>
<dbReference type="PANTHER" id="PTHR11092">
    <property type="entry name" value="SUGAR NUCLEOTIDE EPIMERASE RELATED"/>
    <property type="match status" value="1"/>
</dbReference>
<dbReference type="Proteomes" id="UP000199092">
    <property type="component" value="Chromosome I"/>
</dbReference>
<dbReference type="Pfam" id="PF01370">
    <property type="entry name" value="Epimerase"/>
    <property type="match status" value="1"/>
</dbReference>
<dbReference type="EMBL" id="LT629749">
    <property type="protein sequence ID" value="SDS02389.1"/>
    <property type="molecule type" value="Genomic_DNA"/>
</dbReference>
<dbReference type="OrthoDB" id="9801773at2"/>
<evidence type="ECO:0000259" key="2">
    <source>
        <dbReference type="Pfam" id="PF01370"/>
    </source>
</evidence>
<dbReference type="STRING" id="546871.SAMN04488543_0936"/>
<dbReference type="InterPro" id="IPR036291">
    <property type="entry name" value="NAD(P)-bd_dom_sf"/>
</dbReference>
<sequence length="301" mass="31556">MSTWLLAGASGFLGTALRVRLATEGHEVVRLVRREPATGSERRWDPAAGLLDPAVLDGVDVVVDLAGAGVFTQPWTAARRELLLSSRLETTGTLARALAARAGDGRPRAFLQASGIARYGTEPRTAPATEDAPAAPDFLAQLTVAWEGAAQPAVDAGVRTAFLRTSPVLAASGGAFVPMKLAWSAGLGTVIGSGRQWMPMISLEDYLGVTLWAAAAPGARGAYNLTIPEPTTNAAFTDALARALRRPRLLKAPAFVLRRALGELAEQLVGDCWAVPARLTGDGYVFQAPDVHATIASALRT</sequence>
<evidence type="ECO:0000259" key="3">
    <source>
        <dbReference type="Pfam" id="PF08338"/>
    </source>
</evidence>
<dbReference type="RefSeq" id="WP_091410616.1">
    <property type="nucleotide sequence ID" value="NZ_LT629749.1"/>
</dbReference>
<dbReference type="Pfam" id="PF08338">
    <property type="entry name" value="DUF1731"/>
    <property type="match status" value="1"/>
</dbReference>
<evidence type="ECO:0008006" key="6">
    <source>
        <dbReference type="Google" id="ProtNLM"/>
    </source>
</evidence>
<feature type="domain" description="DUF1731" evidence="3">
    <location>
        <begin position="252"/>
        <end position="296"/>
    </location>
</feature>
<dbReference type="InterPro" id="IPR001509">
    <property type="entry name" value="Epimerase_deHydtase"/>
</dbReference>
<dbReference type="Gene3D" id="3.40.50.720">
    <property type="entry name" value="NAD(P)-binding Rossmann-like Domain"/>
    <property type="match status" value="1"/>
</dbReference>
<accession>A0A1H1NVJ4</accession>
<comment type="similarity">
    <text evidence="1">Belongs to the NAD(P)-dependent epimerase/dehydratase family. SDR39U1 subfamily.</text>
</comment>
<dbReference type="AlphaFoldDB" id="A0A1H1NVJ4"/>